<keyword evidence="1 2" id="KW-0728">SH3 domain</keyword>
<evidence type="ECO:0000313" key="6">
    <source>
        <dbReference type="EMBL" id="KAK1924506.1"/>
    </source>
</evidence>
<name>A0AAD9FQU8_PAPLA</name>
<feature type="region of interest" description="Disordered" evidence="3">
    <location>
        <begin position="374"/>
        <end position="401"/>
    </location>
</feature>
<feature type="compositionally biased region" description="Low complexity" evidence="3">
    <location>
        <begin position="125"/>
        <end position="144"/>
    </location>
</feature>
<dbReference type="Gene3D" id="2.30.30.40">
    <property type="entry name" value="SH3 Domains"/>
    <property type="match status" value="1"/>
</dbReference>
<proteinExistence type="predicted"/>
<dbReference type="EMBL" id="JAODAN010000005">
    <property type="protein sequence ID" value="KAK1924506.1"/>
    <property type="molecule type" value="Genomic_DNA"/>
</dbReference>
<keyword evidence="7" id="KW-1185">Reference proteome</keyword>
<dbReference type="InterPro" id="IPR036028">
    <property type="entry name" value="SH3-like_dom_sf"/>
</dbReference>
<protein>
    <recommendedName>
        <fullName evidence="5">SH3 domain-containing protein</fullName>
    </recommendedName>
</protein>
<evidence type="ECO:0000256" key="1">
    <source>
        <dbReference type="ARBA" id="ARBA00022443"/>
    </source>
</evidence>
<feature type="region of interest" description="Disordered" evidence="3">
    <location>
        <begin position="1"/>
        <end position="148"/>
    </location>
</feature>
<dbReference type="Proteomes" id="UP001182556">
    <property type="component" value="Unassembled WGS sequence"/>
</dbReference>
<reference evidence="6" key="1">
    <citation type="submission" date="2023-02" db="EMBL/GenBank/DDBJ databases">
        <title>Identification and recombinant expression of a fungal hydrolase from Papiliotrema laurentii that hydrolyzes apple cutin and clears colloidal polyester polyurethane.</title>
        <authorList>
            <consortium name="DOE Joint Genome Institute"/>
            <person name="Roman V.A."/>
            <person name="Bojanowski C."/>
            <person name="Crable B.R."/>
            <person name="Wagner D.N."/>
            <person name="Hung C.S."/>
            <person name="Nadeau L.J."/>
            <person name="Schratz L."/>
            <person name="Haridas S."/>
            <person name="Pangilinan J."/>
            <person name="Lipzen A."/>
            <person name="Na H."/>
            <person name="Yan M."/>
            <person name="Ng V."/>
            <person name="Grigoriev I.V."/>
            <person name="Spatafora J.W."/>
            <person name="Barlow D."/>
            <person name="Biffinger J."/>
            <person name="Kelley-Loughnane N."/>
            <person name="Varaljay V.A."/>
            <person name="Crookes-Goodson W.J."/>
        </authorList>
    </citation>
    <scope>NUCLEOTIDE SEQUENCE</scope>
    <source>
        <strain evidence="6">5307AH</strain>
    </source>
</reference>
<evidence type="ECO:0000259" key="5">
    <source>
        <dbReference type="PROSITE" id="PS50002"/>
    </source>
</evidence>
<feature type="domain" description="SH3" evidence="5">
    <location>
        <begin position="311"/>
        <end position="371"/>
    </location>
</feature>
<keyword evidence="4" id="KW-0812">Transmembrane</keyword>
<dbReference type="SUPFAM" id="SSF50044">
    <property type="entry name" value="SH3-domain"/>
    <property type="match status" value="1"/>
</dbReference>
<keyword evidence="4" id="KW-1133">Transmembrane helix</keyword>
<feature type="compositionally biased region" description="Low complexity" evidence="3">
    <location>
        <begin position="16"/>
        <end position="113"/>
    </location>
</feature>
<dbReference type="InterPro" id="IPR001452">
    <property type="entry name" value="SH3_domain"/>
</dbReference>
<gene>
    <name evidence="6" type="ORF">DB88DRAFT_290906</name>
</gene>
<feature type="transmembrane region" description="Helical" evidence="4">
    <location>
        <begin position="157"/>
        <end position="179"/>
    </location>
</feature>
<dbReference type="AlphaFoldDB" id="A0AAD9FQU8"/>
<evidence type="ECO:0000256" key="3">
    <source>
        <dbReference type="SAM" id="MobiDB-lite"/>
    </source>
</evidence>
<evidence type="ECO:0000313" key="7">
    <source>
        <dbReference type="Proteomes" id="UP001182556"/>
    </source>
</evidence>
<feature type="compositionally biased region" description="Polar residues" evidence="3">
    <location>
        <begin position="1"/>
        <end position="15"/>
    </location>
</feature>
<evidence type="ECO:0000256" key="2">
    <source>
        <dbReference type="PROSITE-ProRule" id="PRU00192"/>
    </source>
</evidence>
<dbReference type="SMART" id="SM00326">
    <property type="entry name" value="SH3"/>
    <property type="match status" value="1"/>
</dbReference>
<dbReference type="PROSITE" id="PS50002">
    <property type="entry name" value="SH3"/>
    <property type="match status" value="1"/>
</dbReference>
<accession>A0AAD9FQU8</accession>
<keyword evidence="4" id="KW-0472">Membrane</keyword>
<comment type="caution">
    <text evidence="6">The sequence shown here is derived from an EMBL/GenBank/DDBJ whole genome shotgun (WGS) entry which is preliminary data.</text>
</comment>
<sequence length="401" mass="40439">MATIPDTSSAATGEESSVAPVVSSSAASTTPAPTTSTAVISSTTSTTSTAAPVSSSSTTSSLVPSSSASPSPSTSSTTSSAAATTSSAAPTTSSSTSSSSSSTQPSTQVVTVTRSAGSQPSLITSVSAAPRPSSSAGQAQATSGSGKGGIGGSGLPVGGLVGIIVGVVAIIIVIAFLVTRSMRKRARAKRTANRSSLFEPWPAPVAMEDEPYEKPGYDAGPAQYYPMQNSTDMYADPAYPAYGGQVPYQTYDEYPSQAYDHGAYPPQPYPDMEQNTAGIGAGVAAGAAGAAGIGAVGAAAGGAAAAANGIHDGMMVRVKVAFVRSLEDELAITPGQQLYLHTAYDDGWTLCEDQAQNRGVVPLSCLEPWDDTAAQNYPAQEDQVVDADHTARRRSSLYAPQ</sequence>
<feature type="compositionally biased region" description="Polar residues" evidence="3">
    <location>
        <begin position="114"/>
        <end position="124"/>
    </location>
</feature>
<evidence type="ECO:0000256" key="4">
    <source>
        <dbReference type="SAM" id="Phobius"/>
    </source>
</evidence>
<organism evidence="6 7">
    <name type="scientific">Papiliotrema laurentii</name>
    <name type="common">Cryptococcus laurentii</name>
    <dbReference type="NCBI Taxonomy" id="5418"/>
    <lineage>
        <taxon>Eukaryota</taxon>
        <taxon>Fungi</taxon>
        <taxon>Dikarya</taxon>
        <taxon>Basidiomycota</taxon>
        <taxon>Agaricomycotina</taxon>
        <taxon>Tremellomycetes</taxon>
        <taxon>Tremellales</taxon>
        <taxon>Rhynchogastremaceae</taxon>
        <taxon>Papiliotrema</taxon>
    </lineage>
</organism>